<organism evidence="2 3">
    <name type="scientific">Svornostia abyssi</name>
    <dbReference type="NCBI Taxonomy" id="2898438"/>
    <lineage>
        <taxon>Bacteria</taxon>
        <taxon>Bacillati</taxon>
        <taxon>Actinomycetota</taxon>
        <taxon>Thermoleophilia</taxon>
        <taxon>Solirubrobacterales</taxon>
        <taxon>Baekduiaceae</taxon>
        <taxon>Svornostia</taxon>
    </lineage>
</organism>
<gene>
    <name evidence="2" type="ORF">LRS13_11010</name>
</gene>
<dbReference type="Gene3D" id="1.10.10.10">
    <property type="entry name" value="Winged helix-like DNA-binding domain superfamily/Winged helix DNA-binding domain"/>
    <property type="match status" value="1"/>
</dbReference>
<dbReference type="RefSeq" id="WP_353866445.1">
    <property type="nucleotide sequence ID" value="NZ_CP088295.1"/>
</dbReference>
<protein>
    <submittedName>
        <fullName evidence="2">Helix-turn-helix domain-containing protein</fullName>
    </submittedName>
</protein>
<reference evidence="3" key="1">
    <citation type="submission" date="2021-11" db="EMBL/GenBank/DDBJ databases">
        <title>Cultivation dependent microbiological survey of springs from the worlds oldest radium mine currently devoted to the extraction of radon-saturated water.</title>
        <authorList>
            <person name="Kapinusova G."/>
            <person name="Smrhova T."/>
            <person name="Strejcek M."/>
            <person name="Suman J."/>
            <person name="Jani K."/>
            <person name="Pajer P."/>
            <person name="Uhlik O."/>
        </authorList>
    </citation>
    <scope>NUCLEOTIDE SEQUENCE [LARGE SCALE GENOMIC DNA]</scope>
    <source>
        <strain evidence="3">J379</strain>
    </source>
</reference>
<evidence type="ECO:0000259" key="1">
    <source>
        <dbReference type="SMART" id="SM00421"/>
    </source>
</evidence>
<dbReference type="Proteomes" id="UP001058860">
    <property type="component" value="Chromosome"/>
</dbReference>
<dbReference type="InterPro" id="IPR016032">
    <property type="entry name" value="Sig_transdc_resp-reg_C-effctor"/>
</dbReference>
<evidence type="ECO:0000313" key="2">
    <source>
        <dbReference type="EMBL" id="UUY06013.1"/>
    </source>
</evidence>
<dbReference type="SUPFAM" id="SSF46894">
    <property type="entry name" value="C-terminal effector domain of the bipartite response regulators"/>
    <property type="match status" value="1"/>
</dbReference>
<keyword evidence="3" id="KW-1185">Reference proteome</keyword>
<dbReference type="EMBL" id="CP088295">
    <property type="protein sequence ID" value="UUY06013.1"/>
    <property type="molecule type" value="Genomic_DNA"/>
</dbReference>
<dbReference type="InterPro" id="IPR036388">
    <property type="entry name" value="WH-like_DNA-bd_sf"/>
</dbReference>
<dbReference type="SMART" id="SM00421">
    <property type="entry name" value="HTH_LUXR"/>
    <property type="match status" value="1"/>
</dbReference>
<name>A0ABY5PMW6_9ACTN</name>
<accession>A0ABY5PMW6</accession>
<dbReference type="Pfam" id="PF13384">
    <property type="entry name" value="HTH_23"/>
    <property type="match status" value="1"/>
</dbReference>
<feature type="domain" description="HTH luxR-type" evidence="1">
    <location>
        <begin position="103"/>
        <end position="160"/>
    </location>
</feature>
<sequence>MSRYVLAASQDAAGRIARQLRAEGWQVHTAFDDPVAGWRLDRGHHICVAEVTDRQAVEAALLLAVRGAGIVAWTSSTEHAAQLYDGLSRLGTVEIPDEKDSPTQDLDPDQLRMLELLADGATQVEVAERLGWSRRTVTRRLAEARRALGAQTTAQAVVAWRRRTDGAD</sequence>
<proteinExistence type="predicted"/>
<evidence type="ECO:0000313" key="3">
    <source>
        <dbReference type="Proteomes" id="UP001058860"/>
    </source>
</evidence>
<dbReference type="InterPro" id="IPR000792">
    <property type="entry name" value="Tscrpt_reg_LuxR_C"/>
</dbReference>